<dbReference type="Pfam" id="PF07690">
    <property type="entry name" value="MFS_1"/>
    <property type="match status" value="1"/>
</dbReference>
<evidence type="ECO:0000256" key="3">
    <source>
        <dbReference type="SAM" id="Phobius"/>
    </source>
</evidence>
<dbReference type="PANTHER" id="PTHR11360:SF234">
    <property type="entry name" value="MFS-TYPE TRANSPORTER DBAD-RELATED"/>
    <property type="match status" value="1"/>
</dbReference>
<dbReference type="GO" id="GO:0016020">
    <property type="term" value="C:membrane"/>
    <property type="evidence" value="ECO:0007669"/>
    <property type="project" value="UniProtKB-SubCell"/>
</dbReference>
<dbReference type="InterPro" id="IPR036259">
    <property type="entry name" value="MFS_trans_sf"/>
</dbReference>
<keyword evidence="3" id="KW-0812">Transmembrane</keyword>
<dbReference type="PROSITE" id="PS50850">
    <property type="entry name" value="MFS"/>
    <property type="match status" value="1"/>
</dbReference>
<feature type="transmembrane region" description="Helical" evidence="3">
    <location>
        <begin position="283"/>
        <end position="308"/>
    </location>
</feature>
<organism evidence="5 6">
    <name type="scientific">Sistotremastrum niveocremeum HHB9708</name>
    <dbReference type="NCBI Taxonomy" id="1314777"/>
    <lineage>
        <taxon>Eukaryota</taxon>
        <taxon>Fungi</taxon>
        <taxon>Dikarya</taxon>
        <taxon>Basidiomycota</taxon>
        <taxon>Agaricomycotina</taxon>
        <taxon>Agaricomycetes</taxon>
        <taxon>Sistotremastrales</taxon>
        <taxon>Sistotremastraceae</taxon>
        <taxon>Sertulicium</taxon>
        <taxon>Sertulicium niveocremeum</taxon>
    </lineage>
</organism>
<dbReference type="InterPro" id="IPR011701">
    <property type="entry name" value="MFS"/>
</dbReference>
<evidence type="ECO:0000259" key="4">
    <source>
        <dbReference type="PROSITE" id="PS50850"/>
    </source>
</evidence>
<feature type="transmembrane region" description="Helical" evidence="3">
    <location>
        <begin position="51"/>
        <end position="69"/>
    </location>
</feature>
<dbReference type="PANTHER" id="PTHR11360">
    <property type="entry name" value="MONOCARBOXYLATE TRANSPORTER"/>
    <property type="match status" value="1"/>
</dbReference>
<evidence type="ECO:0000256" key="1">
    <source>
        <dbReference type="ARBA" id="ARBA00004141"/>
    </source>
</evidence>
<comment type="similarity">
    <text evidence="2">Belongs to the major facilitator superfamily. Monocarboxylate porter (TC 2.A.1.13) family.</text>
</comment>
<keyword evidence="3" id="KW-1133">Transmembrane helix</keyword>
<dbReference type="InterPro" id="IPR050327">
    <property type="entry name" value="Proton-linked_MCT"/>
</dbReference>
<evidence type="ECO:0000313" key="6">
    <source>
        <dbReference type="Proteomes" id="UP000076722"/>
    </source>
</evidence>
<feature type="domain" description="Major facilitator superfamily (MFS) profile" evidence="4">
    <location>
        <begin position="1"/>
        <end position="373"/>
    </location>
</feature>
<dbReference type="Gene3D" id="1.20.1250.20">
    <property type="entry name" value="MFS general substrate transporter like domains"/>
    <property type="match status" value="2"/>
</dbReference>
<dbReference type="GO" id="GO:0022857">
    <property type="term" value="F:transmembrane transporter activity"/>
    <property type="evidence" value="ECO:0007669"/>
    <property type="project" value="InterPro"/>
</dbReference>
<keyword evidence="3" id="KW-0472">Membrane</keyword>
<feature type="transmembrane region" description="Helical" evidence="3">
    <location>
        <begin position="75"/>
        <end position="97"/>
    </location>
</feature>
<sequence>FGVYEDFYKRHYLINESSSNISWIGSAQWSLLFGLGIIAGPLLDKGYFRQMLFLSTLIYLLSSFTLALAKENQYYQIFLTQGLGLGLSAGLTWGPTFAVAASHFVSHRVLAMGLVSAGSGLSGLVQTIMINNFLNSSLGFRNTILISAGMNGGLMILSNFLMSVPRNKVVVEGERRKNLSMIIPFLKELPYALVTIGTTLLTPGILPTVVYIQLLSITKGLPPTFSFYSLSIVNGGTLLGRVAPNLIADRFGSYGAFNLILPGNFLLSITILAFLGVNSVAGVAVVGAIYGFFAGNFMSLCTPVLASLAKNSSEVGARVGISTSFVGTIYMLTAPPISGALLGSNFHWTAPILFSGVRNLDIPHLNKTDHTAS</sequence>
<reference evidence="5 6" key="1">
    <citation type="journal article" date="2016" name="Mol. Biol. Evol.">
        <title>Comparative Genomics of Early-Diverging Mushroom-Forming Fungi Provides Insights into the Origins of Lignocellulose Decay Capabilities.</title>
        <authorList>
            <person name="Nagy L.G."/>
            <person name="Riley R."/>
            <person name="Tritt A."/>
            <person name="Adam C."/>
            <person name="Daum C."/>
            <person name="Floudas D."/>
            <person name="Sun H."/>
            <person name="Yadav J.S."/>
            <person name="Pangilinan J."/>
            <person name="Larsson K.H."/>
            <person name="Matsuura K."/>
            <person name="Barry K."/>
            <person name="Labutti K."/>
            <person name="Kuo R."/>
            <person name="Ohm R.A."/>
            <person name="Bhattacharya S.S."/>
            <person name="Shirouzu T."/>
            <person name="Yoshinaga Y."/>
            <person name="Martin F.M."/>
            <person name="Grigoriev I.V."/>
            <person name="Hibbett D.S."/>
        </authorList>
    </citation>
    <scope>NUCLEOTIDE SEQUENCE [LARGE SCALE GENOMIC DNA]</scope>
    <source>
        <strain evidence="5 6">HHB9708</strain>
    </source>
</reference>
<feature type="transmembrane region" description="Helical" evidence="3">
    <location>
        <begin position="20"/>
        <end position="39"/>
    </location>
</feature>
<feature type="transmembrane region" description="Helical" evidence="3">
    <location>
        <begin position="185"/>
        <end position="205"/>
    </location>
</feature>
<dbReference type="EMBL" id="KV419411">
    <property type="protein sequence ID" value="KZS92158.1"/>
    <property type="molecule type" value="Genomic_DNA"/>
</dbReference>
<feature type="non-terminal residue" evidence="5">
    <location>
        <position position="1"/>
    </location>
</feature>
<evidence type="ECO:0000313" key="5">
    <source>
        <dbReference type="EMBL" id="KZS92158.1"/>
    </source>
</evidence>
<keyword evidence="6" id="KW-1185">Reference proteome</keyword>
<feature type="transmembrane region" description="Helical" evidence="3">
    <location>
        <begin position="255"/>
        <end position="277"/>
    </location>
</feature>
<evidence type="ECO:0000256" key="2">
    <source>
        <dbReference type="ARBA" id="ARBA00006727"/>
    </source>
</evidence>
<dbReference type="InterPro" id="IPR020846">
    <property type="entry name" value="MFS_dom"/>
</dbReference>
<feature type="transmembrane region" description="Helical" evidence="3">
    <location>
        <begin position="225"/>
        <end position="243"/>
    </location>
</feature>
<accession>A0A164T8G4</accession>
<dbReference type="SUPFAM" id="SSF103473">
    <property type="entry name" value="MFS general substrate transporter"/>
    <property type="match status" value="1"/>
</dbReference>
<dbReference type="AlphaFoldDB" id="A0A164T8G4"/>
<dbReference type="OrthoDB" id="6499973at2759"/>
<dbReference type="Proteomes" id="UP000076722">
    <property type="component" value="Unassembled WGS sequence"/>
</dbReference>
<name>A0A164T8G4_9AGAM</name>
<proteinExistence type="inferred from homology"/>
<feature type="transmembrane region" description="Helical" evidence="3">
    <location>
        <begin position="142"/>
        <end position="164"/>
    </location>
</feature>
<gene>
    <name evidence="5" type="ORF">SISNIDRAFT_413241</name>
</gene>
<protein>
    <submittedName>
        <fullName evidence="5">MFS general substrate transporter</fullName>
    </submittedName>
</protein>
<comment type="subcellular location">
    <subcellularLocation>
        <location evidence="1">Membrane</location>
        <topology evidence="1">Multi-pass membrane protein</topology>
    </subcellularLocation>
</comment>